<dbReference type="Proteomes" id="UP001168877">
    <property type="component" value="Unassembled WGS sequence"/>
</dbReference>
<reference evidence="1" key="1">
    <citation type="journal article" date="2022" name="Plant J.">
        <title>Strategies of tolerance reflected in two North American maple genomes.</title>
        <authorList>
            <person name="McEvoy S.L."/>
            <person name="Sezen U.U."/>
            <person name="Trouern-Trend A."/>
            <person name="McMahon S.M."/>
            <person name="Schaberg P.G."/>
            <person name="Yang J."/>
            <person name="Wegrzyn J.L."/>
            <person name="Swenson N.G."/>
        </authorList>
    </citation>
    <scope>NUCLEOTIDE SEQUENCE</scope>
    <source>
        <strain evidence="1">NS2018</strain>
    </source>
</reference>
<dbReference type="AlphaFoldDB" id="A0AA39SP41"/>
<protein>
    <submittedName>
        <fullName evidence="1">Uncharacterized protein</fullName>
    </submittedName>
</protein>
<sequence>MKNKIRERNVDVAPYLALYQAIRKKNWKDVEEFVTKHPDALHDDITATGKNIFHFLSTALDLMEQYPELASTEVAPNEGSRYWKANFDMMVTKPQIYASGSRLGFWHSFIYKCWFPLQSFQIYASGSLSSDICKWESARILA</sequence>
<dbReference type="EMBL" id="JAUESC010000004">
    <property type="protein sequence ID" value="KAK0596781.1"/>
    <property type="molecule type" value="Genomic_DNA"/>
</dbReference>
<evidence type="ECO:0000313" key="1">
    <source>
        <dbReference type="EMBL" id="KAK0596781.1"/>
    </source>
</evidence>
<gene>
    <name evidence="1" type="ORF">LWI29_019019</name>
</gene>
<accession>A0AA39SP41</accession>
<evidence type="ECO:0000313" key="2">
    <source>
        <dbReference type="Proteomes" id="UP001168877"/>
    </source>
</evidence>
<organism evidence="1 2">
    <name type="scientific">Acer saccharum</name>
    <name type="common">Sugar maple</name>
    <dbReference type="NCBI Taxonomy" id="4024"/>
    <lineage>
        <taxon>Eukaryota</taxon>
        <taxon>Viridiplantae</taxon>
        <taxon>Streptophyta</taxon>
        <taxon>Embryophyta</taxon>
        <taxon>Tracheophyta</taxon>
        <taxon>Spermatophyta</taxon>
        <taxon>Magnoliopsida</taxon>
        <taxon>eudicotyledons</taxon>
        <taxon>Gunneridae</taxon>
        <taxon>Pentapetalae</taxon>
        <taxon>rosids</taxon>
        <taxon>malvids</taxon>
        <taxon>Sapindales</taxon>
        <taxon>Sapindaceae</taxon>
        <taxon>Hippocastanoideae</taxon>
        <taxon>Acereae</taxon>
        <taxon>Acer</taxon>
    </lineage>
</organism>
<name>A0AA39SP41_ACESA</name>
<proteinExistence type="predicted"/>
<keyword evidence="2" id="KW-1185">Reference proteome</keyword>
<reference evidence="1" key="2">
    <citation type="submission" date="2023-06" db="EMBL/GenBank/DDBJ databases">
        <authorList>
            <person name="Swenson N.G."/>
            <person name="Wegrzyn J.L."/>
            <person name="Mcevoy S.L."/>
        </authorList>
    </citation>
    <scope>NUCLEOTIDE SEQUENCE</scope>
    <source>
        <strain evidence="1">NS2018</strain>
        <tissue evidence="1">Leaf</tissue>
    </source>
</reference>
<comment type="caution">
    <text evidence="1">The sequence shown here is derived from an EMBL/GenBank/DDBJ whole genome shotgun (WGS) entry which is preliminary data.</text>
</comment>